<evidence type="ECO:0000313" key="2">
    <source>
        <dbReference type="Proteomes" id="UP001239213"/>
    </source>
</evidence>
<organism evidence="1 2">
    <name type="scientific">Colletotrichum cuscutae</name>
    <dbReference type="NCBI Taxonomy" id="1209917"/>
    <lineage>
        <taxon>Eukaryota</taxon>
        <taxon>Fungi</taxon>
        <taxon>Dikarya</taxon>
        <taxon>Ascomycota</taxon>
        <taxon>Pezizomycotina</taxon>
        <taxon>Sordariomycetes</taxon>
        <taxon>Hypocreomycetidae</taxon>
        <taxon>Glomerellales</taxon>
        <taxon>Glomerellaceae</taxon>
        <taxon>Colletotrichum</taxon>
        <taxon>Colletotrichum acutatum species complex</taxon>
    </lineage>
</organism>
<protein>
    <submittedName>
        <fullName evidence="1">Uncharacterized protein</fullName>
    </submittedName>
</protein>
<dbReference type="EMBL" id="MPDP01000272">
    <property type="protein sequence ID" value="KAK1460705.1"/>
    <property type="molecule type" value="Genomic_DNA"/>
</dbReference>
<proteinExistence type="predicted"/>
<sequence length="97" mass="10783">MRRAYVGQFSVRGGHEGLSRAKQFAPPARGRHGIRMVIGRPSFLTQRKRRRPKGDCQRSTVCLSQVVGNFSNEHWLEWLLCPSSSKPGLSFATSVGG</sequence>
<reference evidence="1" key="1">
    <citation type="submission" date="2016-11" db="EMBL/GenBank/DDBJ databases">
        <title>The genome sequence of Colletotrichum cuscutae.</title>
        <authorList>
            <person name="Baroncelli R."/>
        </authorList>
    </citation>
    <scope>NUCLEOTIDE SEQUENCE</scope>
    <source>
        <strain evidence="1">IMI 304802</strain>
    </source>
</reference>
<dbReference type="AlphaFoldDB" id="A0AAI9ULH6"/>
<gene>
    <name evidence="1" type="ORF">CCUS01_08810</name>
</gene>
<comment type="caution">
    <text evidence="1">The sequence shown here is derived from an EMBL/GenBank/DDBJ whole genome shotgun (WGS) entry which is preliminary data.</text>
</comment>
<evidence type="ECO:0000313" key="1">
    <source>
        <dbReference type="EMBL" id="KAK1460705.1"/>
    </source>
</evidence>
<keyword evidence="2" id="KW-1185">Reference proteome</keyword>
<dbReference type="Proteomes" id="UP001239213">
    <property type="component" value="Unassembled WGS sequence"/>
</dbReference>
<accession>A0AAI9ULH6</accession>
<name>A0AAI9ULH6_9PEZI</name>